<keyword evidence="2 6" id="KW-0812">Transmembrane</keyword>
<dbReference type="GO" id="GO:0016020">
    <property type="term" value="C:membrane"/>
    <property type="evidence" value="ECO:0007669"/>
    <property type="project" value="UniProtKB-SubCell"/>
</dbReference>
<reference evidence="7 8" key="1">
    <citation type="journal article" date="2015" name="Genome Biol. Evol.">
        <title>Comparative Genomics of a Bacterivorous Green Alga Reveals Evolutionary Causalities and Consequences of Phago-Mixotrophic Mode of Nutrition.</title>
        <authorList>
            <person name="Burns J.A."/>
            <person name="Paasch A."/>
            <person name="Narechania A."/>
            <person name="Kim E."/>
        </authorList>
    </citation>
    <scope>NUCLEOTIDE SEQUENCE [LARGE SCALE GENOMIC DNA]</scope>
    <source>
        <strain evidence="7 8">PLY_AMNH</strain>
    </source>
</reference>
<dbReference type="GO" id="GO:1905515">
    <property type="term" value="P:non-motile cilium assembly"/>
    <property type="evidence" value="ECO:0007669"/>
    <property type="project" value="TreeGrafter"/>
</dbReference>
<comment type="caution">
    <text evidence="7">The sequence shown here is derived from an EMBL/GenBank/DDBJ whole genome shotgun (WGS) entry which is preliminary data.</text>
</comment>
<feature type="transmembrane region" description="Helical" evidence="6">
    <location>
        <begin position="214"/>
        <end position="235"/>
    </location>
</feature>
<sequence>MFGGQQKRGALSTHNSNDEQARRAASRQPKSTARGITEAFDGDNAPETEMIERPSSSSAQPEQSESGAGLRARFTSSLASLPPPSVSETPRVPGLQDLQKHRTLLERLRTSFGVPLEEGQHGSNEDAAEVDPLHPDTDQQFMASARVASSIFLQQLLFYRSYFDPCYILATYWSLQFKDGTDDLRIVTLSLWFVFEPMRVYFGFSGNLQEKVPFLVLFMLITLFPMLPIAGYLGVEQPVCARKPAHSQGAVAACSDSSGG</sequence>
<evidence type="ECO:0000313" key="7">
    <source>
        <dbReference type="EMBL" id="KAK3236539.1"/>
    </source>
</evidence>
<keyword evidence="3 6" id="KW-1133">Transmembrane helix</keyword>
<dbReference type="Proteomes" id="UP001190700">
    <property type="component" value="Unassembled WGS sequence"/>
</dbReference>
<evidence type="ECO:0000256" key="5">
    <source>
        <dbReference type="SAM" id="MobiDB-lite"/>
    </source>
</evidence>
<organism evidence="7 8">
    <name type="scientific">Cymbomonas tetramitiformis</name>
    <dbReference type="NCBI Taxonomy" id="36881"/>
    <lineage>
        <taxon>Eukaryota</taxon>
        <taxon>Viridiplantae</taxon>
        <taxon>Chlorophyta</taxon>
        <taxon>Pyramimonadophyceae</taxon>
        <taxon>Pyramimonadales</taxon>
        <taxon>Pyramimonadaceae</taxon>
        <taxon>Cymbomonas</taxon>
    </lineage>
</organism>
<dbReference type="PANTHER" id="PTHR13531">
    <property type="entry name" value="GEO07735P1-RELATED-RELATED"/>
    <property type="match status" value="1"/>
</dbReference>
<protein>
    <recommendedName>
        <fullName evidence="9">Transmembrane protein</fullName>
    </recommendedName>
</protein>
<feature type="non-terminal residue" evidence="7">
    <location>
        <position position="260"/>
    </location>
</feature>
<evidence type="ECO:0000256" key="4">
    <source>
        <dbReference type="ARBA" id="ARBA00023136"/>
    </source>
</evidence>
<dbReference type="PANTHER" id="PTHR13531:SF6">
    <property type="entry name" value="TMEM (HUMAN TRANSMEMBRANE PROTEIN) HOMOLOG"/>
    <property type="match status" value="1"/>
</dbReference>
<evidence type="ECO:0000256" key="1">
    <source>
        <dbReference type="ARBA" id="ARBA00004141"/>
    </source>
</evidence>
<evidence type="ECO:0000256" key="6">
    <source>
        <dbReference type="SAM" id="Phobius"/>
    </source>
</evidence>
<feature type="region of interest" description="Disordered" evidence="5">
    <location>
        <begin position="1"/>
        <end position="70"/>
    </location>
</feature>
<feature type="compositionally biased region" description="Low complexity" evidence="5">
    <location>
        <begin position="54"/>
        <end position="68"/>
    </location>
</feature>
<dbReference type="EMBL" id="LGRX02034989">
    <property type="protein sequence ID" value="KAK3236539.1"/>
    <property type="molecule type" value="Genomic_DNA"/>
</dbReference>
<evidence type="ECO:0000313" key="8">
    <source>
        <dbReference type="Proteomes" id="UP001190700"/>
    </source>
</evidence>
<dbReference type="AlphaFoldDB" id="A0AAE0BIY2"/>
<accession>A0AAE0BIY2</accession>
<evidence type="ECO:0008006" key="9">
    <source>
        <dbReference type="Google" id="ProtNLM"/>
    </source>
</evidence>
<dbReference type="InterPro" id="IPR019184">
    <property type="entry name" value="Uncharacterised_TM-17"/>
</dbReference>
<keyword evidence="8" id="KW-1185">Reference proteome</keyword>
<keyword evidence="4 6" id="KW-0472">Membrane</keyword>
<dbReference type="GO" id="GO:0035869">
    <property type="term" value="C:ciliary transition zone"/>
    <property type="evidence" value="ECO:0007669"/>
    <property type="project" value="TreeGrafter"/>
</dbReference>
<gene>
    <name evidence="7" type="ORF">CYMTET_53325</name>
</gene>
<evidence type="ECO:0000256" key="2">
    <source>
        <dbReference type="ARBA" id="ARBA00022692"/>
    </source>
</evidence>
<proteinExistence type="predicted"/>
<comment type="subcellular location">
    <subcellularLocation>
        <location evidence="1">Membrane</location>
        <topology evidence="1">Multi-pass membrane protein</topology>
    </subcellularLocation>
</comment>
<dbReference type="Pfam" id="PF09799">
    <property type="entry name" value="Transmemb_17"/>
    <property type="match status" value="1"/>
</dbReference>
<name>A0AAE0BIY2_9CHLO</name>
<evidence type="ECO:0000256" key="3">
    <source>
        <dbReference type="ARBA" id="ARBA00022989"/>
    </source>
</evidence>